<keyword evidence="1" id="KW-0472">Membrane</keyword>
<proteinExistence type="predicted"/>
<keyword evidence="1" id="KW-0812">Transmembrane</keyword>
<organism evidence="2 3">
    <name type="scientific">Meloidogyne incognita</name>
    <name type="common">Southern root-knot nematode worm</name>
    <name type="synonym">Oxyuris incognita</name>
    <dbReference type="NCBI Taxonomy" id="6306"/>
    <lineage>
        <taxon>Eukaryota</taxon>
        <taxon>Metazoa</taxon>
        <taxon>Ecdysozoa</taxon>
        <taxon>Nematoda</taxon>
        <taxon>Chromadorea</taxon>
        <taxon>Rhabditida</taxon>
        <taxon>Tylenchina</taxon>
        <taxon>Tylenchomorpha</taxon>
        <taxon>Tylenchoidea</taxon>
        <taxon>Meloidogynidae</taxon>
        <taxon>Meloidogyninae</taxon>
        <taxon>Meloidogyne</taxon>
        <taxon>Meloidogyne incognita group</taxon>
    </lineage>
</organism>
<protein>
    <submittedName>
        <fullName evidence="3">Uncharacterized protein</fullName>
    </submittedName>
</protein>
<dbReference type="Proteomes" id="UP000887563">
    <property type="component" value="Unplaced"/>
</dbReference>
<dbReference type="WBParaSite" id="Minc3s02452g30121">
    <property type="protein sequence ID" value="Minc3s02452g30121"/>
    <property type="gene ID" value="Minc3s02452g30121"/>
</dbReference>
<keyword evidence="1" id="KW-1133">Transmembrane helix</keyword>
<evidence type="ECO:0000256" key="1">
    <source>
        <dbReference type="SAM" id="Phobius"/>
    </source>
</evidence>
<evidence type="ECO:0000313" key="3">
    <source>
        <dbReference type="WBParaSite" id="Minc3s02452g30121"/>
    </source>
</evidence>
<feature type="transmembrane region" description="Helical" evidence="1">
    <location>
        <begin position="47"/>
        <end position="65"/>
    </location>
</feature>
<evidence type="ECO:0000313" key="2">
    <source>
        <dbReference type="Proteomes" id="UP000887563"/>
    </source>
</evidence>
<reference evidence="3" key="1">
    <citation type="submission" date="2022-11" db="UniProtKB">
        <authorList>
            <consortium name="WormBaseParasite"/>
        </authorList>
    </citation>
    <scope>IDENTIFICATION</scope>
</reference>
<dbReference type="AlphaFoldDB" id="A0A914MTL8"/>
<accession>A0A914MTL8</accession>
<keyword evidence="2" id="KW-1185">Reference proteome</keyword>
<sequence>MLNKDKIKIMYVSISDPENLFSLSAFYFPILINKFNLRRRHSFSEKLITLFSTNFYCLMYVTMTIKDAYFTKYLN</sequence>
<name>A0A914MTL8_MELIC</name>